<keyword evidence="2" id="KW-1185">Reference proteome</keyword>
<dbReference type="Proteomes" id="UP001430306">
    <property type="component" value="Unassembled WGS sequence"/>
</dbReference>
<dbReference type="RefSeq" id="WP_230276862.1">
    <property type="nucleotide sequence ID" value="NZ_JAJKFW010000064.1"/>
</dbReference>
<evidence type="ECO:0000313" key="1">
    <source>
        <dbReference type="EMBL" id="MCC9645225.1"/>
    </source>
</evidence>
<gene>
    <name evidence="1" type="ORF">LOC71_23345</name>
</gene>
<dbReference type="EMBL" id="JAJKFW010000064">
    <property type="protein sequence ID" value="MCC9645225.1"/>
    <property type="molecule type" value="Genomic_DNA"/>
</dbReference>
<comment type="caution">
    <text evidence="1">The sequence shown here is derived from an EMBL/GenBank/DDBJ whole genome shotgun (WGS) entry which is preliminary data.</text>
</comment>
<evidence type="ECO:0000313" key="2">
    <source>
        <dbReference type="Proteomes" id="UP001430306"/>
    </source>
</evidence>
<accession>A0ABS8NP05</accession>
<name>A0ABS8NP05_9BACT</name>
<reference evidence="1" key="1">
    <citation type="submission" date="2021-11" db="EMBL/GenBank/DDBJ databases">
        <title>Genome sequence.</title>
        <authorList>
            <person name="Sun Q."/>
        </authorList>
    </citation>
    <scope>NUCLEOTIDE SEQUENCE</scope>
    <source>
        <strain evidence="1">JC740</strain>
    </source>
</reference>
<protein>
    <submittedName>
        <fullName evidence="1">Uncharacterized protein</fullName>
    </submittedName>
</protein>
<organism evidence="1 2">
    <name type="scientific">Rhodopirellula halodulae</name>
    <dbReference type="NCBI Taxonomy" id="2894198"/>
    <lineage>
        <taxon>Bacteria</taxon>
        <taxon>Pseudomonadati</taxon>
        <taxon>Planctomycetota</taxon>
        <taxon>Planctomycetia</taxon>
        <taxon>Pirellulales</taxon>
        <taxon>Pirellulaceae</taxon>
        <taxon>Rhodopirellula</taxon>
    </lineage>
</organism>
<proteinExistence type="predicted"/>
<sequence length="118" mass="12948">MLEHCLCDLGVAGCGSFVNRDVELDIGDGRIAGIRKLCGDNHRPIRVSHASIRTSLGELEKAWDTIPLRESCRLMELLIERIDFDGVEGTLDITFQPAGLASLGQDGNFARHITETLN</sequence>